<evidence type="ECO:0000259" key="10">
    <source>
        <dbReference type="PROSITE" id="PS51898"/>
    </source>
</evidence>
<dbReference type="AlphaFoldDB" id="A0A917ENX4"/>
<reference evidence="12" key="1">
    <citation type="journal article" date="2014" name="Int. J. Syst. Evol. Microbiol.">
        <title>Complete genome sequence of Corynebacterium casei LMG S-19264T (=DSM 44701T), isolated from a smear-ripened cheese.</title>
        <authorList>
            <consortium name="US DOE Joint Genome Institute (JGI-PGF)"/>
            <person name="Walter F."/>
            <person name="Albersmeier A."/>
            <person name="Kalinowski J."/>
            <person name="Ruckert C."/>
        </authorList>
    </citation>
    <scope>NUCLEOTIDE SEQUENCE</scope>
    <source>
        <strain evidence="12">CGMCC 1.12698</strain>
    </source>
</reference>
<keyword evidence="2" id="KW-0963">Cytoplasm</keyword>
<dbReference type="PROSITE" id="PS51900">
    <property type="entry name" value="CB"/>
    <property type="match status" value="1"/>
</dbReference>
<evidence type="ECO:0000256" key="1">
    <source>
        <dbReference type="ARBA" id="ARBA00004496"/>
    </source>
</evidence>
<feature type="domain" description="Core-binding (CB)" evidence="11">
    <location>
        <begin position="50"/>
        <end position="159"/>
    </location>
</feature>
<evidence type="ECO:0000256" key="4">
    <source>
        <dbReference type="ARBA" id="ARBA00022829"/>
    </source>
</evidence>
<dbReference type="InterPro" id="IPR044068">
    <property type="entry name" value="CB"/>
</dbReference>
<dbReference type="GO" id="GO:0006310">
    <property type="term" value="P:DNA recombination"/>
    <property type="evidence" value="ECO:0007669"/>
    <property type="project" value="UniProtKB-KW"/>
</dbReference>
<feature type="domain" description="Tyr recombinase" evidence="10">
    <location>
        <begin position="182"/>
        <end position="372"/>
    </location>
</feature>
<keyword evidence="3" id="KW-0132">Cell division</keyword>
<keyword evidence="4" id="KW-0159">Chromosome partition</keyword>
<keyword evidence="7" id="KW-0233">DNA recombination</keyword>
<dbReference type="Gene3D" id="1.10.443.10">
    <property type="entry name" value="Intergrase catalytic core"/>
    <property type="match status" value="1"/>
</dbReference>
<dbReference type="SUPFAM" id="SSF56349">
    <property type="entry name" value="DNA breaking-rejoining enzymes"/>
    <property type="match status" value="1"/>
</dbReference>
<dbReference type="InterPro" id="IPR013762">
    <property type="entry name" value="Integrase-like_cat_sf"/>
</dbReference>
<organism evidence="12 13">
    <name type="scientific">Priestia taiwanensis</name>
    <dbReference type="NCBI Taxonomy" id="1347902"/>
    <lineage>
        <taxon>Bacteria</taxon>
        <taxon>Bacillati</taxon>
        <taxon>Bacillota</taxon>
        <taxon>Bacilli</taxon>
        <taxon>Bacillales</taxon>
        <taxon>Bacillaceae</taxon>
        <taxon>Priestia</taxon>
    </lineage>
</organism>
<dbReference type="PANTHER" id="PTHR30349:SF77">
    <property type="entry name" value="TYROSINE RECOMBINASE XERC"/>
    <property type="match status" value="1"/>
</dbReference>
<dbReference type="EMBL" id="BMFK01000001">
    <property type="protein sequence ID" value="GGE60932.1"/>
    <property type="molecule type" value="Genomic_DNA"/>
</dbReference>
<comment type="subcellular location">
    <subcellularLocation>
        <location evidence="1">Cytoplasm</location>
    </subcellularLocation>
</comment>
<keyword evidence="6 9" id="KW-0238">DNA-binding</keyword>
<dbReference type="GO" id="GO:0003677">
    <property type="term" value="F:DNA binding"/>
    <property type="evidence" value="ECO:0007669"/>
    <property type="project" value="UniProtKB-UniRule"/>
</dbReference>
<accession>A0A917ENX4</accession>
<dbReference type="GO" id="GO:0015074">
    <property type="term" value="P:DNA integration"/>
    <property type="evidence" value="ECO:0007669"/>
    <property type="project" value="UniProtKB-KW"/>
</dbReference>
<dbReference type="PANTHER" id="PTHR30349">
    <property type="entry name" value="PHAGE INTEGRASE-RELATED"/>
    <property type="match status" value="1"/>
</dbReference>
<dbReference type="InterPro" id="IPR011010">
    <property type="entry name" value="DNA_brk_join_enz"/>
</dbReference>
<evidence type="ECO:0000256" key="7">
    <source>
        <dbReference type="ARBA" id="ARBA00023172"/>
    </source>
</evidence>
<reference evidence="12" key="2">
    <citation type="submission" date="2020-09" db="EMBL/GenBank/DDBJ databases">
        <authorList>
            <person name="Sun Q."/>
            <person name="Zhou Y."/>
        </authorList>
    </citation>
    <scope>NUCLEOTIDE SEQUENCE</scope>
    <source>
        <strain evidence="12">CGMCC 1.12698</strain>
    </source>
</reference>
<keyword evidence="5" id="KW-0229">DNA integration</keyword>
<dbReference type="GO" id="GO:0051301">
    <property type="term" value="P:cell division"/>
    <property type="evidence" value="ECO:0007669"/>
    <property type="project" value="UniProtKB-KW"/>
</dbReference>
<name>A0A917ENX4_9BACI</name>
<evidence type="ECO:0000256" key="3">
    <source>
        <dbReference type="ARBA" id="ARBA00022618"/>
    </source>
</evidence>
<dbReference type="GO" id="GO:0005737">
    <property type="term" value="C:cytoplasm"/>
    <property type="evidence" value="ECO:0007669"/>
    <property type="project" value="UniProtKB-SubCell"/>
</dbReference>
<dbReference type="GO" id="GO:0007059">
    <property type="term" value="P:chromosome segregation"/>
    <property type="evidence" value="ECO:0007669"/>
    <property type="project" value="UniProtKB-KW"/>
</dbReference>
<dbReference type="InterPro" id="IPR050090">
    <property type="entry name" value="Tyrosine_recombinase_XerCD"/>
</dbReference>
<dbReference type="Proteomes" id="UP000605259">
    <property type="component" value="Unassembled WGS sequence"/>
</dbReference>
<protein>
    <recommendedName>
        <fullName evidence="14">Integrase</fullName>
    </recommendedName>
</protein>
<dbReference type="Pfam" id="PF00589">
    <property type="entry name" value="Phage_integrase"/>
    <property type="match status" value="1"/>
</dbReference>
<sequence length="379" mass="45105">MDKYLPMRHTLPSDATQSLDEVLLQDHYLPALMDDIEYAEKDGLAKFHYFTDVEMIYYYVHEQKDLDEKKNRRENTKKIYIYELKSFLESLVQHAETFQVDGQLVNERHSLLKALTPWNIRRYQQWLKTAPLGRKKLPYAIATLSKKSVIVKSFLAFLYKWNYITYPLHEEMQRSNVRPEDRPNRDLSYDEVQEILHYYRERNAVIEYTILLLLSTTGLRVRELCQAKINDLFYIEGSYWLKIVGKRQEYREVYISDYAFRCIHAFRSIRGLSTTLHEDDSTPLLTTLRKKAYNPTQLSAQVTDMIEQTNLPFLAYREHRITPHTFRHAFAIMAAEKGADIFRIQQTLGHKKLETTKIYLEKYMKRKHNAALAFADDIY</sequence>
<evidence type="ECO:0000256" key="9">
    <source>
        <dbReference type="PROSITE-ProRule" id="PRU01248"/>
    </source>
</evidence>
<evidence type="ECO:0000256" key="5">
    <source>
        <dbReference type="ARBA" id="ARBA00022908"/>
    </source>
</evidence>
<evidence type="ECO:0000256" key="2">
    <source>
        <dbReference type="ARBA" id="ARBA00022490"/>
    </source>
</evidence>
<gene>
    <name evidence="12" type="ORF">GCM10007140_09000</name>
</gene>
<evidence type="ECO:0008006" key="14">
    <source>
        <dbReference type="Google" id="ProtNLM"/>
    </source>
</evidence>
<comment type="caution">
    <text evidence="12">The sequence shown here is derived from an EMBL/GenBank/DDBJ whole genome shotgun (WGS) entry which is preliminary data.</text>
</comment>
<dbReference type="InterPro" id="IPR010998">
    <property type="entry name" value="Integrase_recombinase_N"/>
</dbReference>
<evidence type="ECO:0000259" key="11">
    <source>
        <dbReference type="PROSITE" id="PS51900"/>
    </source>
</evidence>
<dbReference type="Gene3D" id="1.10.150.130">
    <property type="match status" value="1"/>
</dbReference>
<keyword evidence="8" id="KW-0131">Cell cycle</keyword>
<dbReference type="PROSITE" id="PS51898">
    <property type="entry name" value="TYR_RECOMBINASE"/>
    <property type="match status" value="1"/>
</dbReference>
<keyword evidence="13" id="KW-1185">Reference proteome</keyword>
<evidence type="ECO:0000313" key="13">
    <source>
        <dbReference type="Proteomes" id="UP000605259"/>
    </source>
</evidence>
<dbReference type="RefSeq" id="WP_188387223.1">
    <property type="nucleotide sequence ID" value="NZ_BMFK01000001.1"/>
</dbReference>
<dbReference type="InterPro" id="IPR002104">
    <property type="entry name" value="Integrase_catalytic"/>
</dbReference>
<evidence type="ECO:0000256" key="8">
    <source>
        <dbReference type="ARBA" id="ARBA00023306"/>
    </source>
</evidence>
<evidence type="ECO:0000313" key="12">
    <source>
        <dbReference type="EMBL" id="GGE60932.1"/>
    </source>
</evidence>
<proteinExistence type="predicted"/>
<evidence type="ECO:0000256" key="6">
    <source>
        <dbReference type="ARBA" id="ARBA00023125"/>
    </source>
</evidence>